<dbReference type="InterPro" id="IPR002491">
    <property type="entry name" value="ABC_transptr_periplasmic_BD"/>
</dbReference>
<gene>
    <name evidence="4" type="ORF">FM121_09860</name>
</gene>
<dbReference type="EMBL" id="FWFD01000015">
    <property type="protein sequence ID" value="SLM86385.1"/>
    <property type="molecule type" value="Genomic_DNA"/>
</dbReference>
<dbReference type="PANTHER" id="PTHR30535">
    <property type="entry name" value="VITAMIN B12-BINDING PROTEIN"/>
    <property type="match status" value="1"/>
</dbReference>
<feature type="domain" description="Fe/B12 periplasmic-binding" evidence="3">
    <location>
        <begin position="62"/>
        <end position="326"/>
    </location>
</feature>
<evidence type="ECO:0000259" key="3">
    <source>
        <dbReference type="PROSITE" id="PS50983"/>
    </source>
</evidence>
<sequence length="328" mass="36937">MKKKLLVFLAAMILVFTGCTAKDSKTETTKDTAKSADKSTVITTYNYEKKEVEQTFKKVPEKVVAVYQSPIEIMLALGLEDKMVVASQLDTDVKPEFKEAFEKINYYKQAPSKEEVLSLNPDFIFSWYSYFGPETLGDVNFWMDRNTNTYIAQNSGIKTPNTLENEYEDILNIGKIFNVEDKAQKMVDDMKAEIKKSIEYSEGKDKVSAVIFEVNKDGQYRIYGADSIGGDMAQQVGAELVADKNGNITKEELVKLNPDVIFSVYYGESIEEKQALTSVMDNEALQSMDAIKNKRVYPMVLSNVYSTGIRTLDGIQAISDGLYPELNK</sequence>
<dbReference type="Pfam" id="PF01497">
    <property type="entry name" value="Peripla_BP_2"/>
    <property type="match status" value="1"/>
</dbReference>
<dbReference type="Gene3D" id="3.40.50.1980">
    <property type="entry name" value="Nitrogenase molybdenum iron protein domain"/>
    <property type="match status" value="2"/>
</dbReference>
<evidence type="ECO:0000313" key="4">
    <source>
        <dbReference type="EMBL" id="SLM86385.1"/>
    </source>
</evidence>
<organism evidence="4 5">
    <name type="scientific">Vagococcus fluvialis bH819</name>
    <dbReference type="NCBI Taxonomy" id="1255619"/>
    <lineage>
        <taxon>Bacteria</taxon>
        <taxon>Bacillati</taxon>
        <taxon>Bacillota</taxon>
        <taxon>Bacilli</taxon>
        <taxon>Lactobacillales</taxon>
        <taxon>Enterococcaceae</taxon>
        <taxon>Vagococcus</taxon>
    </lineage>
</organism>
<keyword evidence="5" id="KW-1185">Reference proteome</keyword>
<protein>
    <submittedName>
        <fullName evidence="4">Vitamin B12 ABC transporter, B12-binding component BtuF</fullName>
    </submittedName>
</protein>
<dbReference type="InterPro" id="IPR050902">
    <property type="entry name" value="ABC_Transporter_SBP"/>
</dbReference>
<dbReference type="OrthoDB" id="356537at2"/>
<evidence type="ECO:0000256" key="2">
    <source>
        <dbReference type="SAM" id="SignalP"/>
    </source>
</evidence>
<evidence type="ECO:0000313" key="5">
    <source>
        <dbReference type="Proteomes" id="UP000195918"/>
    </source>
</evidence>
<proteinExistence type="inferred from homology"/>
<reference evidence="5" key="1">
    <citation type="submission" date="2017-02" db="EMBL/GenBank/DDBJ databases">
        <authorList>
            <person name="Dridi B."/>
        </authorList>
    </citation>
    <scope>NUCLEOTIDE SEQUENCE [LARGE SCALE GENOMIC DNA]</scope>
    <source>
        <strain evidence="5">bH819</strain>
    </source>
</reference>
<dbReference type="Proteomes" id="UP000195918">
    <property type="component" value="Unassembled WGS sequence"/>
</dbReference>
<feature type="signal peptide" evidence="2">
    <location>
        <begin position="1"/>
        <end position="21"/>
    </location>
</feature>
<dbReference type="RefSeq" id="WP_086952016.1">
    <property type="nucleotide sequence ID" value="NZ_FWFD01000015.1"/>
</dbReference>
<evidence type="ECO:0000256" key="1">
    <source>
        <dbReference type="ARBA" id="ARBA00008814"/>
    </source>
</evidence>
<dbReference type="PANTHER" id="PTHR30535:SF7">
    <property type="entry name" value="IRON(III) DICITRATE-BINDING PROTEIN"/>
    <property type="match status" value="1"/>
</dbReference>
<accession>A0A1X6WQ25</accession>
<dbReference type="SUPFAM" id="SSF53807">
    <property type="entry name" value="Helical backbone' metal receptor"/>
    <property type="match status" value="1"/>
</dbReference>
<feature type="chain" id="PRO_5039377487" evidence="2">
    <location>
        <begin position="22"/>
        <end position="328"/>
    </location>
</feature>
<dbReference type="PROSITE" id="PS51257">
    <property type="entry name" value="PROKAR_LIPOPROTEIN"/>
    <property type="match status" value="1"/>
</dbReference>
<dbReference type="AlphaFoldDB" id="A0A1X6WQ25"/>
<keyword evidence="2" id="KW-0732">Signal</keyword>
<dbReference type="PROSITE" id="PS50983">
    <property type="entry name" value="FE_B12_PBP"/>
    <property type="match status" value="1"/>
</dbReference>
<name>A0A1X6WQ25_9ENTE</name>
<comment type="similarity">
    <text evidence="1">Belongs to the bacterial solute-binding protein 8 family.</text>
</comment>